<dbReference type="SUPFAM" id="SSF57701">
    <property type="entry name" value="Zn2/Cys6 DNA-binding domain"/>
    <property type="match status" value="1"/>
</dbReference>
<dbReference type="PANTHER" id="PTHR31313:SF79">
    <property type="entry name" value="C6 FINGER DOMAIN-CONTAINING PROTEIN"/>
    <property type="match status" value="1"/>
</dbReference>
<comment type="caution">
    <text evidence="10">The sequence shown here is derived from an EMBL/GenBank/DDBJ whole genome shotgun (WGS) entry which is preliminary data.</text>
</comment>
<evidence type="ECO:0000256" key="8">
    <source>
        <dbReference type="SAM" id="MobiDB-lite"/>
    </source>
</evidence>
<keyword evidence="3" id="KW-0862">Zinc</keyword>
<feature type="compositionally biased region" description="Polar residues" evidence="8">
    <location>
        <begin position="673"/>
        <end position="689"/>
    </location>
</feature>
<dbReference type="SMART" id="SM00066">
    <property type="entry name" value="GAL4"/>
    <property type="match status" value="1"/>
</dbReference>
<evidence type="ECO:0000256" key="2">
    <source>
        <dbReference type="ARBA" id="ARBA00022723"/>
    </source>
</evidence>
<dbReference type="InterPro" id="IPR051615">
    <property type="entry name" value="Transcr_Regulatory_Elem"/>
</dbReference>
<keyword evidence="6" id="KW-0804">Transcription</keyword>
<dbReference type="CDD" id="cd12148">
    <property type="entry name" value="fungal_TF_MHR"/>
    <property type="match status" value="1"/>
</dbReference>
<feature type="region of interest" description="Disordered" evidence="8">
    <location>
        <begin position="72"/>
        <end position="114"/>
    </location>
</feature>
<proteinExistence type="predicted"/>
<dbReference type="PROSITE" id="PS50048">
    <property type="entry name" value="ZN2_CY6_FUNGAL_2"/>
    <property type="match status" value="1"/>
</dbReference>
<dbReference type="Pfam" id="PF04082">
    <property type="entry name" value="Fungal_trans"/>
    <property type="match status" value="1"/>
</dbReference>
<evidence type="ECO:0000256" key="7">
    <source>
        <dbReference type="ARBA" id="ARBA00023242"/>
    </source>
</evidence>
<dbReference type="Proteomes" id="UP001172681">
    <property type="component" value="Unassembled WGS sequence"/>
</dbReference>
<keyword evidence="11" id="KW-1185">Reference proteome</keyword>
<evidence type="ECO:0000256" key="1">
    <source>
        <dbReference type="ARBA" id="ARBA00004123"/>
    </source>
</evidence>
<gene>
    <name evidence="10" type="ORF">H2204_004362</name>
</gene>
<dbReference type="InterPro" id="IPR001138">
    <property type="entry name" value="Zn2Cys6_DnaBD"/>
</dbReference>
<feature type="region of interest" description="Disordered" evidence="8">
    <location>
        <begin position="665"/>
        <end position="747"/>
    </location>
</feature>
<keyword evidence="5" id="KW-0238">DNA-binding</keyword>
<dbReference type="EMBL" id="JAPDRN010000021">
    <property type="protein sequence ID" value="KAJ9638591.1"/>
    <property type="molecule type" value="Genomic_DNA"/>
</dbReference>
<feature type="compositionally biased region" description="Polar residues" evidence="8">
    <location>
        <begin position="701"/>
        <end position="716"/>
    </location>
</feature>
<dbReference type="PROSITE" id="PS00463">
    <property type="entry name" value="ZN2_CY6_FUNGAL_1"/>
    <property type="match status" value="1"/>
</dbReference>
<keyword evidence="7" id="KW-0539">Nucleus</keyword>
<evidence type="ECO:0000256" key="5">
    <source>
        <dbReference type="ARBA" id="ARBA00023125"/>
    </source>
</evidence>
<evidence type="ECO:0000259" key="9">
    <source>
        <dbReference type="PROSITE" id="PS50048"/>
    </source>
</evidence>
<dbReference type="InterPro" id="IPR007219">
    <property type="entry name" value="XnlR_reg_dom"/>
</dbReference>
<evidence type="ECO:0000256" key="3">
    <source>
        <dbReference type="ARBA" id="ARBA00022833"/>
    </source>
</evidence>
<feature type="region of interest" description="Disordered" evidence="8">
    <location>
        <begin position="423"/>
        <end position="443"/>
    </location>
</feature>
<keyword evidence="4" id="KW-0805">Transcription regulation</keyword>
<dbReference type="GO" id="GO:0000981">
    <property type="term" value="F:DNA-binding transcription factor activity, RNA polymerase II-specific"/>
    <property type="evidence" value="ECO:0007669"/>
    <property type="project" value="InterPro"/>
</dbReference>
<evidence type="ECO:0000313" key="10">
    <source>
        <dbReference type="EMBL" id="KAJ9638591.1"/>
    </source>
</evidence>
<evidence type="ECO:0000256" key="4">
    <source>
        <dbReference type="ARBA" id="ARBA00023015"/>
    </source>
</evidence>
<dbReference type="CDD" id="cd00067">
    <property type="entry name" value="GAL4"/>
    <property type="match status" value="1"/>
</dbReference>
<feature type="domain" description="Zn(2)-C6 fungal-type" evidence="9">
    <location>
        <begin position="34"/>
        <end position="66"/>
    </location>
</feature>
<feature type="compositionally biased region" description="Polar residues" evidence="8">
    <location>
        <begin position="89"/>
        <end position="106"/>
    </location>
</feature>
<protein>
    <recommendedName>
        <fullName evidence="9">Zn(2)-C6 fungal-type domain-containing protein</fullName>
    </recommendedName>
</protein>
<dbReference type="GO" id="GO:0008270">
    <property type="term" value="F:zinc ion binding"/>
    <property type="evidence" value="ECO:0007669"/>
    <property type="project" value="InterPro"/>
</dbReference>
<evidence type="ECO:0000313" key="11">
    <source>
        <dbReference type="Proteomes" id="UP001172681"/>
    </source>
</evidence>
<comment type="subcellular location">
    <subcellularLocation>
        <location evidence="1">Nucleus</location>
    </subcellularLocation>
</comment>
<dbReference type="Gene3D" id="4.10.240.10">
    <property type="entry name" value="Zn(2)-C6 fungal-type DNA-binding domain"/>
    <property type="match status" value="1"/>
</dbReference>
<reference evidence="10" key="1">
    <citation type="submission" date="2022-10" db="EMBL/GenBank/DDBJ databases">
        <title>Culturing micro-colonial fungi from biological soil crusts in the Mojave desert and describing Neophaeococcomyces mojavensis, and introducing the new genera and species Taxawa tesnikishii.</title>
        <authorList>
            <person name="Kurbessoian T."/>
            <person name="Stajich J.E."/>
        </authorList>
    </citation>
    <scope>NUCLEOTIDE SEQUENCE</scope>
    <source>
        <strain evidence="10">TK_35</strain>
    </source>
</reference>
<name>A0AA38Y7Y9_9EURO</name>
<dbReference type="GO" id="GO:0003677">
    <property type="term" value="F:DNA binding"/>
    <property type="evidence" value="ECO:0007669"/>
    <property type="project" value="UniProtKB-KW"/>
</dbReference>
<dbReference type="SMART" id="SM00906">
    <property type="entry name" value="Fungal_trans"/>
    <property type="match status" value="1"/>
</dbReference>
<dbReference type="PANTHER" id="PTHR31313">
    <property type="entry name" value="TY1 ENHANCER ACTIVATOR"/>
    <property type="match status" value="1"/>
</dbReference>
<dbReference type="AlphaFoldDB" id="A0AA38Y7Y9"/>
<dbReference type="GO" id="GO:0005634">
    <property type="term" value="C:nucleus"/>
    <property type="evidence" value="ECO:0007669"/>
    <property type="project" value="UniProtKB-SubCell"/>
</dbReference>
<dbReference type="Pfam" id="PF00172">
    <property type="entry name" value="Zn_clus"/>
    <property type="match status" value="1"/>
</dbReference>
<accession>A0AA38Y7Y9</accession>
<sequence length="920" mass="102067">MQNYSMASGPPSGPKNYVFVDEHNRHKRLKVMRACEGCRRRKIKCDSATTNTWPCAACVRLKLHCVPPAGGLDGESGDTGPDSAIEPSIESQSFTQNPTPSIQQAPNYGLATPPFPATQTGNFSYDAYVANYSKPPYDMSGKSYGGYYPNPQQYSGALDDQYQAAGQTYPQYQGDDDSQREERAGSTPMDQMTAEELMEHLGELKIGENGIAPYLRPEKTQGKESVAPVQEPEAEAKIAAAFSTDAGSHIRIPPALMPSDEEASQAFQTFFRDVHPYVPVLNRRQFYDQWRNDRASISPLILEAIFANAGRLSDDPAQGAQWLALANKHEACFLDSPRLSTIQALLLLLKARESAPKRGYYYRSWMTCKTAVAMAKDLELDEHYETHTSGETCDSPKIECLTKTRLWQTLLVCETMVGGPQGRTDLGVDPTSVDTSVNPPSSDVDDFEKAISRQFAYFVRNARNIRLITDVSIKLKKKKDWGLDQEFVAHNAAFKKWPDELPKDLQVTLPQGGGVPTLPSHFVGNMHSHYHLAIVMLHRPQLKASESFGPDSQWRHHMSTCYRSAKVLCRLQEAVLAQYDLTGLLYMQRGINFTIYAILTCIMLHLIALSSPDPEFNMEAKDYFVRHMRILERCVAAWPMPETEAQINSLRAAFSADVNRPFELKESFPLGSPSDQSRPSPTSQGSYEKQQQQQQQQQQQPTPQGSIKSEIQQPQPNYFPAHINQMRGPTGYLATPPVSAYSSDSKPQTPMYAQSYDVDQNQYANMPTSAGGYYHPGTSAPELQWNPTPIIDQFDTAFAISASQLAPPPSMYGGSGSSPPGNMQNLQSSFTSTGSPTYGVNAQNYSQQQHYFASQSQSFPDLSSPVAGHMAQLPSSSSTTYPTTGVGGGMFVTSRQWQQSVANVMDTGGLKRRWDFDQHH</sequence>
<feature type="compositionally biased region" description="Low complexity" evidence="8">
    <location>
        <begin position="690"/>
        <end position="700"/>
    </location>
</feature>
<organism evidence="10 11">
    <name type="scientific">Knufia peltigerae</name>
    <dbReference type="NCBI Taxonomy" id="1002370"/>
    <lineage>
        <taxon>Eukaryota</taxon>
        <taxon>Fungi</taxon>
        <taxon>Dikarya</taxon>
        <taxon>Ascomycota</taxon>
        <taxon>Pezizomycotina</taxon>
        <taxon>Eurotiomycetes</taxon>
        <taxon>Chaetothyriomycetidae</taxon>
        <taxon>Chaetothyriales</taxon>
        <taxon>Trichomeriaceae</taxon>
        <taxon>Knufia</taxon>
    </lineage>
</organism>
<keyword evidence="2" id="KW-0479">Metal-binding</keyword>
<dbReference type="GO" id="GO:0006351">
    <property type="term" value="P:DNA-templated transcription"/>
    <property type="evidence" value="ECO:0007669"/>
    <property type="project" value="InterPro"/>
</dbReference>
<evidence type="ECO:0000256" key="6">
    <source>
        <dbReference type="ARBA" id="ARBA00023163"/>
    </source>
</evidence>
<feature type="region of interest" description="Disordered" evidence="8">
    <location>
        <begin position="168"/>
        <end position="189"/>
    </location>
</feature>
<dbReference type="InterPro" id="IPR036864">
    <property type="entry name" value="Zn2-C6_fun-type_DNA-bd_sf"/>
</dbReference>
<feature type="compositionally biased region" description="Polar residues" evidence="8">
    <location>
        <begin position="432"/>
        <end position="441"/>
    </location>
</feature>